<protein>
    <submittedName>
        <fullName evidence="8">ABC-3 protein</fullName>
    </submittedName>
</protein>
<keyword evidence="5 7" id="KW-0472">Membrane</keyword>
<dbReference type="InterPro" id="IPR037294">
    <property type="entry name" value="ABC_BtuC-like"/>
</dbReference>
<feature type="transmembrane region" description="Helical" evidence="7">
    <location>
        <begin position="176"/>
        <end position="194"/>
    </location>
</feature>
<comment type="subcellular location">
    <subcellularLocation>
        <location evidence="6">Cell membrane</location>
        <topology evidence="6">Multi-pass membrane protein</topology>
    </subcellularLocation>
    <subcellularLocation>
        <location evidence="1">Membrane</location>
        <topology evidence="1">Multi-pass membrane protein</topology>
    </subcellularLocation>
</comment>
<reference evidence="8 9" key="1">
    <citation type="journal article" date="2011" name="J. Bacteriol.">
        <title>Genome sequence of Chthoniobacter flavus Ellin428, an aerobic heterotrophic soil bacterium.</title>
        <authorList>
            <person name="Kant R."/>
            <person name="van Passel M.W."/>
            <person name="Palva A."/>
            <person name="Lucas S."/>
            <person name="Lapidus A."/>
            <person name="Glavina Del Rio T."/>
            <person name="Dalin E."/>
            <person name="Tice H."/>
            <person name="Bruce D."/>
            <person name="Goodwin L."/>
            <person name="Pitluck S."/>
            <person name="Larimer F.W."/>
            <person name="Land M.L."/>
            <person name="Hauser L."/>
            <person name="Sangwan P."/>
            <person name="de Vos W.M."/>
            <person name="Janssen P.H."/>
            <person name="Smidt H."/>
        </authorList>
    </citation>
    <scope>NUCLEOTIDE SEQUENCE [LARGE SCALE GENOMIC DNA]</scope>
    <source>
        <strain evidence="8 9">Ellin428</strain>
    </source>
</reference>
<dbReference type="EMBL" id="ABVL01000001">
    <property type="protein sequence ID" value="EDY22456.1"/>
    <property type="molecule type" value="Genomic_DNA"/>
</dbReference>
<evidence type="ECO:0000256" key="2">
    <source>
        <dbReference type="ARBA" id="ARBA00008034"/>
    </source>
</evidence>
<feature type="transmembrane region" description="Helical" evidence="7">
    <location>
        <begin position="138"/>
        <end position="155"/>
    </location>
</feature>
<keyword evidence="4 7" id="KW-1133">Transmembrane helix</keyword>
<dbReference type="STRING" id="497964.CfE428DRAFT_0581"/>
<comment type="similarity">
    <text evidence="2 6">Belongs to the ABC-3 integral membrane protein family.</text>
</comment>
<dbReference type="AlphaFoldDB" id="B4CV68"/>
<dbReference type="GO" id="GO:0043190">
    <property type="term" value="C:ATP-binding cassette (ABC) transporter complex"/>
    <property type="evidence" value="ECO:0007669"/>
    <property type="project" value="InterPro"/>
</dbReference>
<evidence type="ECO:0000256" key="4">
    <source>
        <dbReference type="ARBA" id="ARBA00022989"/>
    </source>
</evidence>
<name>B4CV68_9BACT</name>
<dbReference type="SUPFAM" id="SSF81345">
    <property type="entry name" value="ABC transporter involved in vitamin B12 uptake, BtuC"/>
    <property type="match status" value="1"/>
</dbReference>
<dbReference type="RefSeq" id="WP_006977908.1">
    <property type="nucleotide sequence ID" value="NZ_ABVL01000001.1"/>
</dbReference>
<dbReference type="PANTHER" id="PTHR30477">
    <property type="entry name" value="ABC-TRANSPORTER METAL-BINDING PROTEIN"/>
    <property type="match status" value="1"/>
</dbReference>
<feature type="transmembrane region" description="Helical" evidence="7">
    <location>
        <begin position="225"/>
        <end position="246"/>
    </location>
</feature>
<dbReference type="InterPro" id="IPR001626">
    <property type="entry name" value="ABC_TroCD"/>
</dbReference>
<feature type="transmembrane region" description="Helical" evidence="7">
    <location>
        <begin position="56"/>
        <end position="87"/>
    </location>
</feature>
<evidence type="ECO:0000256" key="5">
    <source>
        <dbReference type="ARBA" id="ARBA00023136"/>
    </source>
</evidence>
<feature type="transmembrane region" description="Helical" evidence="7">
    <location>
        <begin position="99"/>
        <end position="118"/>
    </location>
</feature>
<evidence type="ECO:0000256" key="1">
    <source>
        <dbReference type="ARBA" id="ARBA00004141"/>
    </source>
</evidence>
<dbReference type="GO" id="GO:0055085">
    <property type="term" value="P:transmembrane transport"/>
    <property type="evidence" value="ECO:0007669"/>
    <property type="project" value="InterPro"/>
</dbReference>
<dbReference type="Proteomes" id="UP000005824">
    <property type="component" value="Unassembled WGS sequence"/>
</dbReference>
<keyword evidence="3 6" id="KW-0812">Transmembrane</keyword>
<dbReference type="InParanoid" id="B4CV68"/>
<evidence type="ECO:0000256" key="3">
    <source>
        <dbReference type="ARBA" id="ARBA00022692"/>
    </source>
</evidence>
<dbReference type="Gene3D" id="1.10.3470.10">
    <property type="entry name" value="ABC transporter involved in vitamin B12 uptake, BtuC"/>
    <property type="match status" value="1"/>
</dbReference>
<comment type="caution">
    <text evidence="8">The sequence shown here is derived from an EMBL/GenBank/DDBJ whole genome shotgun (WGS) entry which is preliminary data.</text>
</comment>
<evidence type="ECO:0000256" key="7">
    <source>
        <dbReference type="SAM" id="Phobius"/>
    </source>
</evidence>
<keyword evidence="9" id="KW-1185">Reference proteome</keyword>
<keyword evidence="6" id="KW-0813">Transport</keyword>
<evidence type="ECO:0000313" key="9">
    <source>
        <dbReference type="Proteomes" id="UP000005824"/>
    </source>
</evidence>
<feature type="transmembrane region" description="Helical" evidence="7">
    <location>
        <begin position="200"/>
        <end position="218"/>
    </location>
</feature>
<proteinExistence type="inferred from homology"/>
<sequence length="308" mass="33200">MDWLTEPFHHEFMRRVVVGGALLGFTNGFLGAFVVLRRLALMADSLSHSLLPGLAVALLLFGLAPVGLFFGALVAALIVAMGAQIIARSSRLKEDTALGALYTVAFSLGVVLISFVKVRVSLLHYLFGNILGLSDSDLWIIWGISLIVVPLLVGLQRPLLLTLFDPTVAASQGIRVNWLNFILMFSLVLTMIASLQAIGVIMLLGLLILPAATVYLLCDSYSTMLWGGGVIGMLGSLAGLLLSYWLNLPSGASIVLVLGIVFFAAFFFSPRYGLIRRLRPARHLHAESLARWPHGSPSEETGSEKAEG</sequence>
<organism evidence="8 9">
    <name type="scientific">Chthoniobacter flavus Ellin428</name>
    <dbReference type="NCBI Taxonomy" id="497964"/>
    <lineage>
        <taxon>Bacteria</taxon>
        <taxon>Pseudomonadati</taxon>
        <taxon>Verrucomicrobiota</taxon>
        <taxon>Spartobacteria</taxon>
        <taxon>Chthoniobacterales</taxon>
        <taxon>Chthoniobacteraceae</taxon>
        <taxon>Chthoniobacter</taxon>
    </lineage>
</organism>
<dbReference type="eggNOG" id="COG1108">
    <property type="taxonomic scope" value="Bacteria"/>
</dbReference>
<evidence type="ECO:0000256" key="6">
    <source>
        <dbReference type="RuleBase" id="RU003943"/>
    </source>
</evidence>
<dbReference type="FunCoup" id="B4CV68">
    <property type="interactions" value="351"/>
</dbReference>
<feature type="transmembrane region" description="Helical" evidence="7">
    <location>
        <begin position="252"/>
        <end position="274"/>
    </location>
</feature>
<dbReference type="GO" id="GO:0010043">
    <property type="term" value="P:response to zinc ion"/>
    <property type="evidence" value="ECO:0007669"/>
    <property type="project" value="TreeGrafter"/>
</dbReference>
<accession>B4CV68</accession>
<evidence type="ECO:0000313" key="8">
    <source>
        <dbReference type="EMBL" id="EDY22456.1"/>
    </source>
</evidence>
<dbReference type="Pfam" id="PF00950">
    <property type="entry name" value="ABC-3"/>
    <property type="match status" value="1"/>
</dbReference>
<gene>
    <name evidence="8" type="ORF">CfE428DRAFT_0581</name>
</gene>
<dbReference type="PANTHER" id="PTHR30477:SF13">
    <property type="entry name" value="IRON TRANSPORT SYSTEM MEMBRANE PROTEIN HI_0360-RELATED"/>
    <property type="match status" value="1"/>
</dbReference>
<feature type="transmembrane region" description="Helical" evidence="7">
    <location>
        <begin position="12"/>
        <end position="36"/>
    </location>
</feature>
<dbReference type="CDD" id="cd06550">
    <property type="entry name" value="TM_ABC_iron-siderophores_like"/>
    <property type="match status" value="1"/>
</dbReference>